<dbReference type="GO" id="GO:0006352">
    <property type="term" value="P:DNA-templated transcription initiation"/>
    <property type="evidence" value="ECO:0007669"/>
    <property type="project" value="InterPro"/>
</dbReference>
<evidence type="ECO:0000256" key="1">
    <source>
        <dbReference type="ARBA" id="ARBA00007788"/>
    </source>
</evidence>
<feature type="domain" description="RNA polymerase sigma-70 region 2" evidence="8">
    <location>
        <begin position="283"/>
        <end position="350"/>
    </location>
</feature>
<evidence type="ECO:0000256" key="2">
    <source>
        <dbReference type="ARBA" id="ARBA00023015"/>
    </source>
</evidence>
<dbReference type="InterPro" id="IPR036388">
    <property type="entry name" value="WH-like_DNA-bd_sf"/>
</dbReference>
<dbReference type="GO" id="GO:0071482">
    <property type="term" value="P:cellular response to light stimulus"/>
    <property type="evidence" value="ECO:0007669"/>
    <property type="project" value="UniProtKB-ARBA"/>
</dbReference>
<dbReference type="PANTHER" id="PTHR30603:SF4">
    <property type="entry name" value="RNA POLYMERASE SIGMA FACTOR SIGE, CHLOROPLASTIC_MITOCHONDRIAL"/>
    <property type="match status" value="1"/>
</dbReference>
<evidence type="ECO:0000259" key="7">
    <source>
        <dbReference type="Pfam" id="PF04539"/>
    </source>
</evidence>
<dbReference type="InterPro" id="IPR007624">
    <property type="entry name" value="RNA_pol_sigma70_r3"/>
</dbReference>
<dbReference type="Gene3D" id="1.10.10.10">
    <property type="entry name" value="Winged helix-like DNA-binding domain superfamily/Winged helix DNA-binding domain"/>
    <property type="match status" value="3"/>
</dbReference>
<comment type="similarity">
    <text evidence="1">Belongs to the sigma-70 factor family.</text>
</comment>
<feature type="domain" description="RNA polymerase sigma-70 region 4" evidence="9">
    <location>
        <begin position="452"/>
        <end position="505"/>
    </location>
</feature>
<gene>
    <name evidence="10" type="primary">sig5</name>
</gene>
<dbReference type="GO" id="GO:0016987">
    <property type="term" value="F:sigma factor activity"/>
    <property type="evidence" value="ECO:0007669"/>
    <property type="project" value="UniProtKB-KW"/>
</dbReference>
<feature type="domain" description="RNA polymerase sigma-70 region 3" evidence="7">
    <location>
        <begin position="369"/>
        <end position="436"/>
    </location>
</feature>
<dbReference type="GO" id="GO:0003677">
    <property type="term" value="F:DNA binding"/>
    <property type="evidence" value="ECO:0007669"/>
    <property type="project" value="UniProtKB-KW"/>
</dbReference>
<feature type="region of interest" description="Disordered" evidence="6">
    <location>
        <begin position="56"/>
        <end position="75"/>
    </location>
</feature>
<dbReference type="InterPro" id="IPR007630">
    <property type="entry name" value="RNA_pol_sigma70_r4"/>
</dbReference>
<dbReference type="InterPro" id="IPR007627">
    <property type="entry name" value="RNA_pol_sigma70_r2"/>
</dbReference>
<keyword evidence="3" id="KW-0731">Sigma factor</keyword>
<dbReference type="Pfam" id="PF04545">
    <property type="entry name" value="Sigma70_r4"/>
    <property type="match status" value="1"/>
</dbReference>
<evidence type="ECO:0000259" key="9">
    <source>
        <dbReference type="Pfam" id="PF04545"/>
    </source>
</evidence>
<dbReference type="InterPro" id="IPR013325">
    <property type="entry name" value="RNA_pol_sigma_r2"/>
</dbReference>
<name>A0A0G2SUI0_9ROSI</name>
<dbReference type="Gene3D" id="1.10.1740.10">
    <property type="match status" value="1"/>
</dbReference>
<accession>A0A0G2SUI0</accession>
<organism evidence="10">
    <name type="scientific">Geranium maderense</name>
    <dbReference type="NCBI Taxonomy" id="28964"/>
    <lineage>
        <taxon>Eukaryota</taxon>
        <taxon>Viridiplantae</taxon>
        <taxon>Streptophyta</taxon>
        <taxon>Embryophyta</taxon>
        <taxon>Tracheophyta</taxon>
        <taxon>Spermatophyta</taxon>
        <taxon>Magnoliopsida</taxon>
        <taxon>eudicotyledons</taxon>
        <taxon>Gunneridae</taxon>
        <taxon>Pentapetalae</taxon>
        <taxon>rosids</taxon>
        <taxon>malvids</taxon>
        <taxon>Geraniales</taxon>
        <taxon>Geraniaceae</taxon>
        <taxon>Geranium</taxon>
    </lineage>
</organism>
<evidence type="ECO:0000256" key="5">
    <source>
        <dbReference type="ARBA" id="ARBA00023163"/>
    </source>
</evidence>
<dbReference type="InterPro" id="IPR014284">
    <property type="entry name" value="RNA_pol_sigma-70_dom"/>
</dbReference>
<dbReference type="SUPFAM" id="SSF88659">
    <property type="entry name" value="Sigma3 and sigma4 domains of RNA polymerase sigma factors"/>
    <property type="match status" value="2"/>
</dbReference>
<dbReference type="AlphaFoldDB" id="A0A0G2SUI0"/>
<dbReference type="InterPro" id="IPR000943">
    <property type="entry name" value="RNA_pol_sigma70"/>
</dbReference>
<evidence type="ECO:0000313" key="10">
    <source>
        <dbReference type="EMBL" id="AKC88741.1"/>
    </source>
</evidence>
<dbReference type="Pfam" id="PF04542">
    <property type="entry name" value="Sigma70_r2"/>
    <property type="match status" value="1"/>
</dbReference>
<dbReference type="SUPFAM" id="SSF88946">
    <property type="entry name" value="Sigma2 domain of RNA polymerase sigma factors"/>
    <property type="match status" value="1"/>
</dbReference>
<evidence type="ECO:0000259" key="8">
    <source>
        <dbReference type="Pfam" id="PF04542"/>
    </source>
</evidence>
<dbReference type="InterPro" id="IPR013324">
    <property type="entry name" value="RNA_pol_sigma_r3/r4-like"/>
</dbReference>
<dbReference type="PANTHER" id="PTHR30603">
    <property type="entry name" value="RNA POLYMERASE SIGMA FACTOR RPO"/>
    <property type="match status" value="1"/>
</dbReference>
<feature type="region of interest" description="Disordered" evidence="6">
    <location>
        <begin position="172"/>
        <end position="194"/>
    </location>
</feature>
<protein>
    <submittedName>
        <fullName evidence="10">Sigma factor</fullName>
    </submittedName>
</protein>
<keyword evidence="5" id="KW-0804">Transcription</keyword>
<dbReference type="Pfam" id="PF04539">
    <property type="entry name" value="Sigma70_r3"/>
    <property type="match status" value="1"/>
</dbReference>
<evidence type="ECO:0000256" key="4">
    <source>
        <dbReference type="ARBA" id="ARBA00023125"/>
    </source>
</evidence>
<keyword evidence="2" id="KW-0805">Transcription regulation</keyword>
<evidence type="ECO:0000256" key="6">
    <source>
        <dbReference type="SAM" id="MobiDB-lite"/>
    </source>
</evidence>
<dbReference type="NCBIfam" id="TIGR02937">
    <property type="entry name" value="sigma70-ECF"/>
    <property type="match status" value="1"/>
</dbReference>
<feature type="compositionally biased region" description="Basic residues" evidence="6">
    <location>
        <begin position="62"/>
        <end position="75"/>
    </location>
</feature>
<dbReference type="PRINTS" id="PR00046">
    <property type="entry name" value="SIGMA70FCT"/>
</dbReference>
<proteinExistence type="evidence at transcript level"/>
<evidence type="ECO:0000256" key="3">
    <source>
        <dbReference type="ARBA" id="ARBA00023082"/>
    </source>
</evidence>
<sequence length="530" mass="60851">MGIVSVSSSAAWSPLGTSKKFSSESFRFKTPSIVASKEDKPNTITLVGAHEKISLPIETSKKQQKRRGRGTKTSKRLKAVSVEEASPCTSEVDYNEAAAKLEDIYKLSPTTDSSEDEDIDGLMRRRLQRRRKVNGDSSKPEKIITDNVIRSQVKKVKRLDLDKRIALRRNKDEKMDASSIQLNNEPRDENEKKRKLVREHSAFAGLVHLDWKKMKMPPVLHYSEQAWLFRLMQPMKALLHVQEDLQKKLGRTPTNYELADKINVNATEVRKQMEVGRAARNKLIMHNLRLVLFVIKKHFQYSVTGNNFEDLCQAGIQGLITSVDRFEPQKGFRLSTYGLFWIRHAVMKSIKLSSIVQVSYGLQSLKATVQKAKEDLWFKLHRAPTEEELIEKVGITPQRYRDVLRASVRVYSLHAKNPITQDEYINELIDDDVSDSDNQRRLTLLRLALDDVLDSLKPKESLVIRQRFGLDGKGKRTLGEIAGNLNISREMVRKHEMKAMMKLKHPTRIDYIHRYSLNGELIPTHMKADS</sequence>
<dbReference type="InterPro" id="IPR050239">
    <property type="entry name" value="Sigma-70_RNA_pol_init_factors"/>
</dbReference>
<dbReference type="EMBL" id="KJ916972">
    <property type="protein sequence ID" value="AKC88741.1"/>
    <property type="molecule type" value="mRNA"/>
</dbReference>
<keyword evidence="4" id="KW-0238">DNA-binding</keyword>
<reference evidence="10" key="1">
    <citation type="journal article" date="2015" name="Plant Cell">
        <title>Coordinated rates of evolution between interacting plastid and nuclear genes in Geraniaceae.</title>
        <authorList>
            <person name="Zhang J."/>
            <person name="Ruhlman T.A."/>
            <person name="Sabir J."/>
            <person name="Blazier J.C."/>
            <person name="Jansen R.K."/>
        </authorList>
    </citation>
    <scope>NUCLEOTIDE SEQUENCE</scope>
</reference>